<evidence type="ECO:0000313" key="1">
    <source>
        <dbReference type="EMBL" id="KAF7370244.1"/>
    </source>
</evidence>
<protein>
    <submittedName>
        <fullName evidence="1">Uncharacterized protein</fullName>
    </submittedName>
</protein>
<evidence type="ECO:0000313" key="2">
    <source>
        <dbReference type="Proteomes" id="UP000623467"/>
    </source>
</evidence>
<accession>A0A8H6Z3E1</accession>
<dbReference type="AlphaFoldDB" id="A0A8H6Z3E1"/>
<dbReference type="Proteomes" id="UP000623467">
    <property type="component" value="Unassembled WGS sequence"/>
</dbReference>
<reference evidence="1" key="1">
    <citation type="submission" date="2020-05" db="EMBL/GenBank/DDBJ databases">
        <title>Mycena genomes resolve the evolution of fungal bioluminescence.</title>
        <authorList>
            <person name="Tsai I.J."/>
        </authorList>
    </citation>
    <scope>NUCLEOTIDE SEQUENCE</scope>
    <source>
        <strain evidence="1">160909Yilan</strain>
    </source>
</reference>
<sequence length="164" mass="18661">MATDMYGWRKKMAQATIGATHLALHQSYSPGTALKSILTLTLRSIHFFSTQLSVVIPTTFEACPHNSRLERIVFEGPTAAFRALRHYKDYYRNIDTRIEAAMVDLSALKSVEIKAYLSTDMSNPYPFREWADDIWAMLPSLVGRDLLTLTEIVGPYEGLHYGWE</sequence>
<name>A0A8H6Z3E1_9AGAR</name>
<proteinExistence type="predicted"/>
<dbReference type="EMBL" id="JACAZH010000004">
    <property type="protein sequence ID" value="KAF7370244.1"/>
    <property type="molecule type" value="Genomic_DNA"/>
</dbReference>
<dbReference type="OrthoDB" id="2745898at2759"/>
<keyword evidence="2" id="KW-1185">Reference proteome</keyword>
<organism evidence="1 2">
    <name type="scientific">Mycena sanguinolenta</name>
    <dbReference type="NCBI Taxonomy" id="230812"/>
    <lineage>
        <taxon>Eukaryota</taxon>
        <taxon>Fungi</taxon>
        <taxon>Dikarya</taxon>
        <taxon>Basidiomycota</taxon>
        <taxon>Agaricomycotina</taxon>
        <taxon>Agaricomycetes</taxon>
        <taxon>Agaricomycetidae</taxon>
        <taxon>Agaricales</taxon>
        <taxon>Marasmiineae</taxon>
        <taxon>Mycenaceae</taxon>
        <taxon>Mycena</taxon>
    </lineage>
</organism>
<gene>
    <name evidence="1" type="ORF">MSAN_00655300</name>
</gene>
<comment type="caution">
    <text evidence="1">The sequence shown here is derived from an EMBL/GenBank/DDBJ whole genome shotgun (WGS) entry which is preliminary data.</text>
</comment>